<dbReference type="Proteomes" id="UP001595859">
    <property type="component" value="Unassembled WGS sequence"/>
</dbReference>
<name>A0ABV9SEA6_9PSEU</name>
<dbReference type="Gene3D" id="3.40.50.450">
    <property type="match status" value="1"/>
</dbReference>
<proteinExistence type="predicted"/>
<comment type="caution">
    <text evidence="1">The sequence shown here is derived from an EMBL/GenBank/DDBJ whole genome shotgun (WGS) entry which is preliminary data.</text>
</comment>
<organism evidence="1 2">
    <name type="scientific">Actinophytocola glycyrrhizae</name>
    <dbReference type="NCBI Taxonomy" id="2044873"/>
    <lineage>
        <taxon>Bacteria</taxon>
        <taxon>Bacillati</taxon>
        <taxon>Actinomycetota</taxon>
        <taxon>Actinomycetes</taxon>
        <taxon>Pseudonocardiales</taxon>
        <taxon>Pseudonocardiaceae</taxon>
    </lineage>
</organism>
<protein>
    <recommendedName>
        <fullName evidence="3">Universal stress protein</fullName>
    </recommendedName>
</protein>
<evidence type="ECO:0000313" key="2">
    <source>
        <dbReference type="Proteomes" id="UP001595859"/>
    </source>
</evidence>
<reference evidence="2" key="1">
    <citation type="journal article" date="2019" name="Int. J. Syst. Evol. Microbiol.">
        <title>The Global Catalogue of Microorganisms (GCM) 10K type strain sequencing project: providing services to taxonomists for standard genome sequencing and annotation.</title>
        <authorList>
            <consortium name="The Broad Institute Genomics Platform"/>
            <consortium name="The Broad Institute Genome Sequencing Center for Infectious Disease"/>
            <person name="Wu L."/>
            <person name="Ma J."/>
        </authorList>
    </citation>
    <scope>NUCLEOTIDE SEQUENCE [LARGE SCALE GENOMIC DNA]</scope>
    <source>
        <strain evidence="2">ZS-22-S1</strain>
    </source>
</reference>
<dbReference type="SUPFAM" id="SSF102405">
    <property type="entry name" value="MCP/YpsA-like"/>
    <property type="match status" value="1"/>
</dbReference>
<evidence type="ECO:0008006" key="3">
    <source>
        <dbReference type="Google" id="ProtNLM"/>
    </source>
</evidence>
<keyword evidence="2" id="KW-1185">Reference proteome</keyword>
<accession>A0ABV9SEA6</accession>
<dbReference type="RefSeq" id="WP_378061432.1">
    <property type="nucleotide sequence ID" value="NZ_JBHSIS010000024.1"/>
</dbReference>
<evidence type="ECO:0000313" key="1">
    <source>
        <dbReference type="EMBL" id="MFC4858768.1"/>
    </source>
</evidence>
<sequence>MSNNWSGSRTPRGLSETTTALVDAALRREISKRAENGPLAGLSCIADGADALFARAILDHAGTLHVIVPAHKYRDGLPEEHHPTYDALIAKAAEIIRLDYVESDSAAHMDASLCMLADADELLAVWDGQPARGYAGTADVVDAARAQGVPITVVWPTGATRD</sequence>
<dbReference type="EMBL" id="JBHSIS010000024">
    <property type="protein sequence ID" value="MFC4858768.1"/>
    <property type="molecule type" value="Genomic_DNA"/>
</dbReference>
<gene>
    <name evidence="1" type="ORF">ACFPCV_35180</name>
</gene>